<dbReference type="STRING" id="1387353.BSF38_01308"/>
<proteinExistence type="predicted"/>
<evidence type="ECO:0000313" key="2">
    <source>
        <dbReference type="EMBL" id="APW59849.1"/>
    </source>
</evidence>
<dbReference type="OrthoDB" id="9794786at2"/>
<gene>
    <name evidence="2" type="ORF">BSF38_01308</name>
</gene>
<dbReference type="InterPro" id="IPR010995">
    <property type="entry name" value="DNA_repair_Rad51/TF_NusA_a-hlx"/>
</dbReference>
<dbReference type="EMBL" id="CP019082">
    <property type="protein sequence ID" value="APW59849.1"/>
    <property type="molecule type" value="Genomic_DNA"/>
</dbReference>
<dbReference type="Proteomes" id="UP000186309">
    <property type="component" value="Chromosome"/>
</dbReference>
<dbReference type="Pfam" id="PF14229">
    <property type="entry name" value="DUF4332"/>
    <property type="match status" value="1"/>
</dbReference>
<evidence type="ECO:0000259" key="1">
    <source>
        <dbReference type="Pfam" id="PF14229"/>
    </source>
</evidence>
<sequence>MKIIDIEGVGEVYAKKLEDAGVKTVEKLLELGAKPKGRDELAEKTGISGALILRWVNHADLIRIVGVAEQFAELLEAAGVDSVPELAHRVAANLHAKLVEVNEAKKLTRRIPSEKQLGDWIEQCKTLERAVYH</sequence>
<protein>
    <recommendedName>
        <fullName evidence="1">DUF4332 domain-containing protein</fullName>
    </recommendedName>
</protein>
<accession>A0A1U7CLP9</accession>
<name>A0A1U7CLP9_9BACT</name>
<dbReference type="KEGG" id="pbor:BSF38_01308"/>
<dbReference type="Gene3D" id="1.10.150.20">
    <property type="entry name" value="5' to 3' exonuclease, C-terminal subdomain"/>
    <property type="match status" value="1"/>
</dbReference>
<dbReference type="SUPFAM" id="SSF47794">
    <property type="entry name" value="Rad51 N-terminal domain-like"/>
    <property type="match status" value="1"/>
</dbReference>
<evidence type="ECO:0000313" key="3">
    <source>
        <dbReference type="Proteomes" id="UP000186309"/>
    </source>
</evidence>
<keyword evidence="3" id="KW-1185">Reference proteome</keyword>
<feature type="domain" description="DUF4332" evidence="1">
    <location>
        <begin position="7"/>
        <end position="127"/>
    </location>
</feature>
<dbReference type="RefSeq" id="WP_076344080.1">
    <property type="nucleotide sequence ID" value="NZ_CP019082.1"/>
</dbReference>
<dbReference type="GO" id="GO:0000166">
    <property type="term" value="F:nucleotide binding"/>
    <property type="evidence" value="ECO:0007669"/>
    <property type="project" value="InterPro"/>
</dbReference>
<reference evidence="3" key="1">
    <citation type="submission" date="2016-12" db="EMBL/GenBank/DDBJ databases">
        <title>Comparative genomics of four Isosphaeraceae planctomycetes: a common pool of plasmids and glycoside hydrolase genes.</title>
        <authorList>
            <person name="Ivanova A."/>
        </authorList>
    </citation>
    <scope>NUCLEOTIDE SEQUENCE [LARGE SCALE GENOMIC DNA]</scope>
    <source>
        <strain evidence="3">PX4</strain>
    </source>
</reference>
<dbReference type="AlphaFoldDB" id="A0A1U7CLP9"/>
<organism evidence="2 3">
    <name type="scientific">Paludisphaera borealis</name>
    <dbReference type="NCBI Taxonomy" id="1387353"/>
    <lineage>
        <taxon>Bacteria</taxon>
        <taxon>Pseudomonadati</taxon>
        <taxon>Planctomycetota</taxon>
        <taxon>Planctomycetia</taxon>
        <taxon>Isosphaerales</taxon>
        <taxon>Isosphaeraceae</taxon>
        <taxon>Paludisphaera</taxon>
    </lineage>
</organism>
<dbReference type="InterPro" id="IPR025567">
    <property type="entry name" value="DUF4332"/>
</dbReference>